<accession>A0A0K2VIM1</accession>
<protein>
    <submittedName>
        <fullName evidence="1">Uncharacterized protein</fullName>
    </submittedName>
</protein>
<proteinExistence type="predicted"/>
<name>A0A0K2VIM1_LEPSM</name>
<dbReference type="EMBL" id="HACA01032460">
    <property type="protein sequence ID" value="CDW49821.1"/>
    <property type="molecule type" value="Transcribed_RNA"/>
</dbReference>
<reference evidence="1" key="1">
    <citation type="submission" date="2014-05" db="EMBL/GenBank/DDBJ databases">
        <authorList>
            <person name="Chronopoulou M."/>
        </authorList>
    </citation>
    <scope>NUCLEOTIDE SEQUENCE</scope>
    <source>
        <tissue evidence="1">Whole organism</tissue>
    </source>
</reference>
<sequence>MYTFIKLEDFYI</sequence>
<organism evidence="1">
    <name type="scientific">Lepeophtheirus salmonis</name>
    <name type="common">Salmon louse</name>
    <name type="synonym">Caligus salmonis</name>
    <dbReference type="NCBI Taxonomy" id="72036"/>
    <lineage>
        <taxon>Eukaryota</taxon>
        <taxon>Metazoa</taxon>
        <taxon>Ecdysozoa</taxon>
        <taxon>Arthropoda</taxon>
        <taxon>Crustacea</taxon>
        <taxon>Multicrustacea</taxon>
        <taxon>Hexanauplia</taxon>
        <taxon>Copepoda</taxon>
        <taxon>Siphonostomatoida</taxon>
        <taxon>Caligidae</taxon>
        <taxon>Lepeophtheirus</taxon>
    </lineage>
</organism>
<evidence type="ECO:0000313" key="1">
    <source>
        <dbReference type="EMBL" id="CDW49821.1"/>
    </source>
</evidence>